<feature type="compositionally biased region" description="Low complexity" evidence="1">
    <location>
        <begin position="230"/>
        <end position="243"/>
    </location>
</feature>
<feature type="region of interest" description="Disordered" evidence="1">
    <location>
        <begin position="717"/>
        <end position="825"/>
    </location>
</feature>
<feature type="compositionally biased region" description="Low complexity" evidence="1">
    <location>
        <begin position="765"/>
        <end position="781"/>
    </location>
</feature>
<dbReference type="OrthoDB" id="2590867at2759"/>
<feature type="compositionally biased region" description="Polar residues" evidence="1">
    <location>
        <begin position="855"/>
        <end position="878"/>
    </location>
</feature>
<feature type="compositionally biased region" description="Polar residues" evidence="1">
    <location>
        <begin position="264"/>
        <end position="274"/>
    </location>
</feature>
<feature type="compositionally biased region" description="Low complexity" evidence="1">
    <location>
        <begin position="790"/>
        <end position="803"/>
    </location>
</feature>
<feature type="compositionally biased region" description="Basic and acidic residues" evidence="1">
    <location>
        <begin position="679"/>
        <end position="690"/>
    </location>
</feature>
<feature type="region of interest" description="Disordered" evidence="1">
    <location>
        <begin position="913"/>
        <end position="1051"/>
    </location>
</feature>
<sequence>MEKIKSILHPHGHDKDRETAGNVTHDTKGTAGTAAQSSTGTSAATAGTGATPIYDQMTGHGTSTTGETPKFSNSPNVGTGTGTTTSTGLGGDSARPQVSSGAYDGNSEASIKSGVIGFTPGQAGQGHAALPNDSPVEDKLDRNQVVGQGATGANISSGLKNEVSASEQPSVIPVSSGTGHHSSSTHQPLDSTRTDTDRSFPLSGGVTSGHHNTSERELAGDDRHGREGLAGAAAAAAGTAAATHGHHGSQSSGLSPGERIASPTGHTHLTSSVPEHNIHPDALHAAGVRPVNESTEPGHGPPYETPHMNTGTLLDYEKAYGSDPHTQHTGLLDYRPHVHRSGTSPHIPGEFPGATPDKEHTGPILGDASTTSGTMTTGSSTSHDLRHTGSLSDPASRSTDTSGHHLGRDAAIAGGIGAAGLGAAAAHHNREALATGTGNLYEEKSPYSSKALDPRVTGGESRLDDQRFDPAATSSASRSQPLSGSSAPVDPPKAEERQHHYGRDAAIGGGALGAGALAGSALSRDGHHDSTLRDSSSLPTTQHTTGTTNPSTVGTTSTSHQLPSASTTTTTTTGTSTSYQPTGAHGEPQHQHRYGRDAGLAGAGAGVGAATAAGMAHSSTRDQPLGEHTVGSTTEDPASKTIGPHKSNIANVLDPRVQPDPVKQKDHTTTGPHQSDMLNKADPRVDDKAGQHHYGRDAAVAGGAGAAGYGAHEAAKAYGDHRSTQPGASMQEQRYDPSAAGARASNPVPATSEYNYHNPDVAALASATGTGAPGHHTTGASQTQQPYTTAQLAQSASSQPPQAYKAPEIDSNDLGPRDNSSRNAALGAGAGLAGASAVGYGLAHHGNNNQLTTATEASTQPGASSLPQPTGSLTQGQQYPHKVYPDQTHTGRDAALVGGAGAAVGAGAGYAYGQRTQPQFDPKEQEKLDKETAKRQHELEKKHEKEVHKLEKEHEKDLKKHEKEAIKHDKHEEKEEKKSGGLLGFLHRDKSKKEKSPSPDSSPRSSQDRHYGRDAAVAGGVGAGTAGLAEHEREDKFGHGSGYKGRNLLHKDPPADHPAAQALHANDRVGTDGTIGTTGRSDEHYYGRDAAIGGGALGAGALGAHGLSKDRTEPSTLSTSTSGAPGTRETVVPGHHATSLDGTQTSTLPDRTRDEHHYGRDAALGGGALGAGGLAAHELHDRRTDPTSATVGHQGTGLAGSQQATIPGNTASGSVLGNRNQTAPHDTFVHGKREHIGIDGPIGDPNMISGDRQTQKGVYGAHPVEDLAKDRTVIEPRTGLPMNVGRYGDGAGGTDGGPIGHHHHETVPGQIQPGTADKEHATTNWEDVAKKNTIY</sequence>
<gene>
    <name evidence="2" type="ORF">E8E12_006362</name>
</gene>
<evidence type="ECO:0000313" key="2">
    <source>
        <dbReference type="EMBL" id="KAF3039364.1"/>
    </source>
</evidence>
<feature type="compositionally biased region" description="Low complexity" evidence="1">
    <location>
        <begin position="175"/>
        <end position="186"/>
    </location>
</feature>
<protein>
    <submittedName>
        <fullName evidence="2">Uncharacterized protein</fullName>
    </submittedName>
</protein>
<reference evidence="2" key="1">
    <citation type="submission" date="2019-04" db="EMBL/GenBank/DDBJ databases">
        <title>Sequencing of skin fungus with MAO and IRED activity.</title>
        <authorList>
            <person name="Marsaioli A.J."/>
            <person name="Bonatto J.M.C."/>
            <person name="Reis Junior O."/>
        </authorList>
    </citation>
    <scope>NUCLEOTIDE SEQUENCE</scope>
    <source>
        <strain evidence="2">28M1</strain>
    </source>
</reference>
<proteinExistence type="predicted"/>
<feature type="compositionally biased region" description="Low complexity" evidence="1">
    <location>
        <begin position="540"/>
        <end position="559"/>
    </location>
</feature>
<feature type="compositionally biased region" description="Basic and acidic residues" evidence="1">
    <location>
        <begin position="921"/>
        <end position="979"/>
    </location>
</feature>
<feature type="compositionally biased region" description="Polar residues" evidence="1">
    <location>
        <begin position="151"/>
        <end position="169"/>
    </location>
</feature>
<feature type="compositionally biased region" description="Low complexity" evidence="1">
    <location>
        <begin position="566"/>
        <end position="578"/>
    </location>
</feature>
<feature type="compositionally biased region" description="Polar residues" evidence="1">
    <location>
        <begin position="59"/>
        <end position="77"/>
    </location>
</feature>
<feature type="compositionally biased region" description="Polar residues" evidence="1">
    <location>
        <begin position="1140"/>
        <end position="1149"/>
    </location>
</feature>
<comment type="caution">
    <text evidence="2">The sequence shown here is derived from an EMBL/GenBank/DDBJ whole genome shotgun (WGS) entry which is preliminary data.</text>
</comment>
<feature type="region of interest" description="Disordered" evidence="1">
    <location>
        <begin position="520"/>
        <end position="690"/>
    </location>
</feature>
<feature type="region of interest" description="Disordered" evidence="1">
    <location>
        <begin position="1"/>
        <end position="275"/>
    </location>
</feature>
<dbReference type="EMBL" id="SWKV01000031">
    <property type="protein sequence ID" value="KAF3039364.1"/>
    <property type="molecule type" value="Genomic_DNA"/>
</dbReference>
<feature type="compositionally biased region" description="Low complexity" evidence="1">
    <location>
        <begin position="369"/>
        <end position="382"/>
    </location>
</feature>
<feature type="region of interest" description="Disordered" evidence="1">
    <location>
        <begin position="855"/>
        <end position="892"/>
    </location>
</feature>
<feature type="compositionally biased region" description="Basic and acidic residues" evidence="1">
    <location>
        <begin position="986"/>
        <end position="997"/>
    </location>
</feature>
<feature type="region of interest" description="Disordered" evidence="1">
    <location>
        <begin position="438"/>
        <end position="498"/>
    </location>
</feature>
<keyword evidence="3" id="KW-1185">Reference proteome</keyword>
<feature type="region of interest" description="Disordered" evidence="1">
    <location>
        <begin position="340"/>
        <end position="407"/>
    </location>
</feature>
<feature type="compositionally biased region" description="Basic and acidic residues" evidence="1">
    <location>
        <begin position="212"/>
        <end position="227"/>
    </location>
</feature>
<feature type="compositionally biased region" description="Basic and acidic residues" evidence="1">
    <location>
        <begin position="1"/>
        <end position="19"/>
    </location>
</feature>
<evidence type="ECO:0000313" key="3">
    <source>
        <dbReference type="Proteomes" id="UP000758155"/>
    </source>
</evidence>
<name>A0A9P4WQY2_9PLEO</name>
<feature type="compositionally biased region" description="Basic and acidic residues" evidence="1">
    <location>
        <begin position="1029"/>
        <end position="1038"/>
    </location>
</feature>
<feature type="region of interest" description="Disordered" evidence="1">
    <location>
        <begin position="1182"/>
        <end position="1214"/>
    </location>
</feature>
<feature type="region of interest" description="Disordered" evidence="1">
    <location>
        <begin position="1106"/>
        <end position="1151"/>
    </location>
</feature>
<evidence type="ECO:0000256" key="1">
    <source>
        <dbReference type="SAM" id="MobiDB-lite"/>
    </source>
</evidence>
<feature type="compositionally biased region" description="Polar residues" evidence="1">
    <location>
        <begin position="1114"/>
        <end position="1124"/>
    </location>
</feature>
<organism evidence="2 3">
    <name type="scientific">Didymella heteroderae</name>
    <dbReference type="NCBI Taxonomy" id="1769908"/>
    <lineage>
        <taxon>Eukaryota</taxon>
        <taxon>Fungi</taxon>
        <taxon>Dikarya</taxon>
        <taxon>Ascomycota</taxon>
        <taxon>Pezizomycotina</taxon>
        <taxon>Dothideomycetes</taxon>
        <taxon>Pleosporomycetidae</taxon>
        <taxon>Pleosporales</taxon>
        <taxon>Pleosporineae</taxon>
        <taxon>Didymellaceae</taxon>
        <taxon>Didymella</taxon>
    </lineage>
</organism>
<accession>A0A9P4WQY2</accession>
<feature type="compositionally biased region" description="Polar residues" evidence="1">
    <location>
        <begin position="472"/>
        <end position="486"/>
    </location>
</feature>
<feature type="compositionally biased region" description="Polar residues" evidence="1">
    <location>
        <begin position="1186"/>
        <end position="1214"/>
    </location>
</feature>
<dbReference type="Proteomes" id="UP000758155">
    <property type="component" value="Unassembled WGS sequence"/>
</dbReference>
<feature type="compositionally biased region" description="Polar residues" evidence="1">
    <location>
        <begin position="389"/>
        <end position="401"/>
    </location>
</feature>
<feature type="compositionally biased region" description="Low complexity" evidence="1">
    <location>
        <begin position="29"/>
        <end position="51"/>
    </location>
</feature>
<feature type="compositionally biased region" description="Basic and acidic residues" evidence="1">
    <location>
        <begin position="587"/>
        <end position="596"/>
    </location>
</feature>